<evidence type="ECO:0000313" key="1">
    <source>
        <dbReference type="EMBL" id="CDW32281.1"/>
    </source>
</evidence>
<accession>A0A0K2U3J5</accession>
<name>A0A0K2U3J5_LEPSM</name>
<dbReference type="EMBL" id="HACA01014920">
    <property type="protein sequence ID" value="CDW32281.1"/>
    <property type="molecule type" value="Transcribed_RNA"/>
</dbReference>
<proteinExistence type="predicted"/>
<protein>
    <submittedName>
        <fullName evidence="1">Uncharacterized protein</fullName>
    </submittedName>
</protein>
<organism evidence="1">
    <name type="scientific">Lepeophtheirus salmonis</name>
    <name type="common">Salmon louse</name>
    <name type="synonym">Caligus salmonis</name>
    <dbReference type="NCBI Taxonomy" id="72036"/>
    <lineage>
        <taxon>Eukaryota</taxon>
        <taxon>Metazoa</taxon>
        <taxon>Ecdysozoa</taxon>
        <taxon>Arthropoda</taxon>
        <taxon>Crustacea</taxon>
        <taxon>Multicrustacea</taxon>
        <taxon>Hexanauplia</taxon>
        <taxon>Copepoda</taxon>
        <taxon>Siphonostomatoida</taxon>
        <taxon>Caligidae</taxon>
        <taxon>Lepeophtheirus</taxon>
    </lineage>
</organism>
<sequence>MLWIPKCRCTIYLR</sequence>
<reference evidence="1" key="1">
    <citation type="submission" date="2014-05" db="EMBL/GenBank/DDBJ databases">
        <authorList>
            <person name="Chronopoulou M."/>
        </authorList>
    </citation>
    <scope>NUCLEOTIDE SEQUENCE</scope>
    <source>
        <tissue evidence="1">Whole organism</tissue>
    </source>
</reference>